<feature type="compositionally biased region" description="Polar residues" evidence="1">
    <location>
        <begin position="213"/>
        <end position="231"/>
    </location>
</feature>
<evidence type="ECO:0000313" key="3">
    <source>
        <dbReference type="EMBL" id="KAK9812008.1"/>
    </source>
</evidence>
<dbReference type="Proteomes" id="UP001465755">
    <property type="component" value="Unassembled WGS sequence"/>
</dbReference>
<keyword evidence="2" id="KW-1133">Transmembrane helix</keyword>
<protein>
    <submittedName>
        <fullName evidence="3">Uncharacterized protein</fullName>
    </submittedName>
</protein>
<keyword evidence="2" id="KW-0812">Transmembrane</keyword>
<keyword evidence="2" id="KW-0472">Membrane</keyword>
<organism evidence="3 4">
    <name type="scientific">Symbiochloris irregularis</name>
    <dbReference type="NCBI Taxonomy" id="706552"/>
    <lineage>
        <taxon>Eukaryota</taxon>
        <taxon>Viridiplantae</taxon>
        <taxon>Chlorophyta</taxon>
        <taxon>core chlorophytes</taxon>
        <taxon>Trebouxiophyceae</taxon>
        <taxon>Trebouxiales</taxon>
        <taxon>Trebouxiaceae</taxon>
        <taxon>Symbiochloris</taxon>
    </lineage>
</organism>
<evidence type="ECO:0000313" key="4">
    <source>
        <dbReference type="Proteomes" id="UP001465755"/>
    </source>
</evidence>
<keyword evidence="4" id="KW-1185">Reference proteome</keyword>
<feature type="transmembrane region" description="Helical" evidence="2">
    <location>
        <begin position="471"/>
        <end position="491"/>
    </location>
</feature>
<name>A0AAW1PTR1_9CHLO</name>
<feature type="region of interest" description="Disordered" evidence="1">
    <location>
        <begin position="29"/>
        <end position="265"/>
    </location>
</feature>
<feature type="compositionally biased region" description="Basic residues" evidence="1">
    <location>
        <begin position="141"/>
        <end position="151"/>
    </location>
</feature>
<reference evidence="3 4" key="1">
    <citation type="journal article" date="2024" name="Nat. Commun.">
        <title>Phylogenomics reveals the evolutionary origins of lichenization in chlorophyte algae.</title>
        <authorList>
            <person name="Puginier C."/>
            <person name="Libourel C."/>
            <person name="Otte J."/>
            <person name="Skaloud P."/>
            <person name="Haon M."/>
            <person name="Grisel S."/>
            <person name="Petersen M."/>
            <person name="Berrin J.G."/>
            <person name="Delaux P.M."/>
            <person name="Dal Grande F."/>
            <person name="Keller J."/>
        </authorList>
    </citation>
    <scope>NUCLEOTIDE SEQUENCE [LARGE SCALE GENOMIC DNA]</scope>
    <source>
        <strain evidence="3 4">SAG 2036</strain>
    </source>
</reference>
<feature type="compositionally biased region" description="Polar residues" evidence="1">
    <location>
        <begin position="127"/>
        <end position="138"/>
    </location>
</feature>
<evidence type="ECO:0000256" key="2">
    <source>
        <dbReference type="SAM" id="Phobius"/>
    </source>
</evidence>
<feature type="region of interest" description="Disordered" evidence="1">
    <location>
        <begin position="332"/>
        <end position="352"/>
    </location>
</feature>
<dbReference type="EMBL" id="JALJOQ010000010">
    <property type="protein sequence ID" value="KAK9812008.1"/>
    <property type="molecule type" value="Genomic_DNA"/>
</dbReference>
<evidence type="ECO:0000256" key="1">
    <source>
        <dbReference type="SAM" id="MobiDB-lite"/>
    </source>
</evidence>
<feature type="transmembrane region" description="Helical" evidence="2">
    <location>
        <begin position="562"/>
        <end position="586"/>
    </location>
</feature>
<accession>A0AAW1PTR1</accession>
<comment type="caution">
    <text evidence="3">The sequence shown here is derived from an EMBL/GenBank/DDBJ whole genome shotgun (WGS) entry which is preliminary data.</text>
</comment>
<dbReference type="AlphaFoldDB" id="A0AAW1PTR1"/>
<gene>
    <name evidence="3" type="ORF">WJX73_008144</name>
</gene>
<feature type="transmembrane region" description="Helical" evidence="2">
    <location>
        <begin position="445"/>
        <end position="465"/>
    </location>
</feature>
<proteinExistence type="predicted"/>
<sequence>MDSASEPLLEANKGDGRKKLSRFAQAFAPVSSARSDGENEQPWASLSATYCPPDLSVKTAPAPPASKQRKPVTVPALQTDLPVSRGAHHSDESPRAALTPPTPFQAPAARANHFQAPAARDDRDQHAASTSMPASSLQAAAHKHNPSRHSHFAVAPHLEPRQQRASFQMQPDAERGRHHHSAATSQPEARHQPKHFSHQQPQVSRAADFAQGNVPSSSRSQSGEDQITVMASRTGDGSKYRRTVSISPRSSPHSSERSLQGLGSGDIASRASQLGLARASELAWRLDPRAQSERQPSAISIPLLNAQPSLASTISARQADLLRQPSLLDPYAHPYAPEEASPHGPSPMWTRYDSGLVSSSNGALASAAPAKNHAQQAMHNQLVPFHSMHSPHFMHSSSDLAAYHGAKIPFAAQHPYPQHLQHHHSSGVDRVHDAVLLWRAAVKWVVLWLTLSVLTVMNSIALVLILDSNVFALICAIMFCWSGVMGIYGATRTLMGHCMARDDDHTATLEGYNLRPVEVLGFTTAALSGLAAVAHFVSEQIITRDMHLPACAPGDTQCIELYNMIVIMMVASTVLYGCHAVVSSVITFKAYNVRSMAASNAYLFSP</sequence>